<dbReference type="SUPFAM" id="SSF51197">
    <property type="entry name" value="Clavaminate synthase-like"/>
    <property type="match status" value="1"/>
</dbReference>
<proteinExistence type="inferred from homology"/>
<organism evidence="7">
    <name type="scientific">Angiostrongylus costaricensis</name>
    <name type="common">Nematode worm</name>
    <dbReference type="NCBI Taxonomy" id="334426"/>
    <lineage>
        <taxon>Eukaryota</taxon>
        <taxon>Metazoa</taxon>
        <taxon>Ecdysozoa</taxon>
        <taxon>Nematoda</taxon>
        <taxon>Chromadorea</taxon>
        <taxon>Rhabditida</taxon>
        <taxon>Rhabditina</taxon>
        <taxon>Rhabditomorpha</taxon>
        <taxon>Strongyloidea</taxon>
        <taxon>Metastrongylidae</taxon>
        <taxon>Angiostrongylus</taxon>
    </lineage>
</organism>
<keyword evidence="4" id="KW-0223">Dioxygenase</keyword>
<evidence type="ECO:0000256" key="5">
    <source>
        <dbReference type="ARBA" id="ARBA00023002"/>
    </source>
</evidence>
<dbReference type="OMA" id="MERPACI"/>
<evidence type="ECO:0000256" key="6">
    <source>
        <dbReference type="ARBA" id="ARBA00023004"/>
    </source>
</evidence>
<name>A0A0R3PW52_ANGCS</name>
<comment type="cofactor">
    <cofactor evidence="1">
        <name>Fe(2+)</name>
        <dbReference type="ChEBI" id="CHEBI:29033"/>
    </cofactor>
</comment>
<protein>
    <submittedName>
        <fullName evidence="7">2OG-FeII_Oxy_2 domain-containing protein</fullName>
    </submittedName>
</protein>
<keyword evidence="6" id="KW-0408">Iron</keyword>
<evidence type="ECO:0000256" key="2">
    <source>
        <dbReference type="ARBA" id="ARBA00007879"/>
    </source>
</evidence>
<dbReference type="GO" id="GO:0005634">
    <property type="term" value="C:nucleus"/>
    <property type="evidence" value="ECO:0007669"/>
    <property type="project" value="TreeGrafter"/>
</dbReference>
<dbReference type="PANTHER" id="PTHR46030:SF1">
    <property type="entry name" value="ALPHA-KETOGLUTARATE-DEPENDENT DIOXYGENASE ALKB HOMOLOG 6"/>
    <property type="match status" value="1"/>
</dbReference>
<evidence type="ECO:0000256" key="3">
    <source>
        <dbReference type="ARBA" id="ARBA00022723"/>
    </source>
</evidence>
<dbReference type="AlphaFoldDB" id="A0A0R3PW52"/>
<dbReference type="InterPro" id="IPR032862">
    <property type="entry name" value="ALKBH6"/>
</dbReference>
<dbReference type="PANTHER" id="PTHR46030">
    <property type="entry name" value="ALPHA-KETOGLUTARATE-DEPENDENT DIOXYGENASE ALKB HOMOLOG 6"/>
    <property type="match status" value="1"/>
</dbReference>
<evidence type="ECO:0000256" key="1">
    <source>
        <dbReference type="ARBA" id="ARBA00001954"/>
    </source>
</evidence>
<dbReference type="GO" id="GO:0051213">
    <property type="term" value="F:dioxygenase activity"/>
    <property type="evidence" value="ECO:0007669"/>
    <property type="project" value="UniProtKB-KW"/>
</dbReference>
<dbReference type="Gene3D" id="2.60.120.590">
    <property type="entry name" value="Alpha-ketoglutarate-dependent dioxygenase AlkB-like"/>
    <property type="match status" value="1"/>
</dbReference>
<evidence type="ECO:0000256" key="4">
    <source>
        <dbReference type="ARBA" id="ARBA00022964"/>
    </source>
</evidence>
<keyword evidence="3" id="KW-0479">Metal-binding</keyword>
<dbReference type="WBParaSite" id="ACOC_0001033501-mRNA-1">
    <property type="protein sequence ID" value="ACOC_0001033501-mRNA-1"/>
    <property type="gene ID" value="ACOC_0001033501"/>
</dbReference>
<comment type="similarity">
    <text evidence="2">Belongs to the alkB family.</text>
</comment>
<accession>A0A0R3PW52</accession>
<dbReference type="GO" id="GO:0046872">
    <property type="term" value="F:metal ion binding"/>
    <property type="evidence" value="ECO:0007669"/>
    <property type="project" value="UniProtKB-KW"/>
</dbReference>
<reference evidence="7" key="1">
    <citation type="submission" date="2017-02" db="UniProtKB">
        <authorList>
            <consortium name="WormBaseParasite"/>
        </authorList>
    </citation>
    <scope>IDENTIFICATION</scope>
</reference>
<evidence type="ECO:0000313" key="7">
    <source>
        <dbReference type="WBParaSite" id="ACOC_0001033501-mRNA-1"/>
    </source>
</evidence>
<sequence>LFCFREQAPSSVYYIPNFITPEEEEVFKSCILNAPQPKWTVLSNRRLQNYGGLVGRKALIPANDIPSELNGLMKKIDSLGVFPRPANHILVNEYTPGQGIMPHTDGSAFYRLVSTVTLGSHTLLDLYKPINQEVGLISNFPDRFRYDMVDPGIDLLLVGFSN</sequence>
<keyword evidence="5" id="KW-0560">Oxidoreductase</keyword>
<dbReference type="InterPro" id="IPR037151">
    <property type="entry name" value="AlkB-like_sf"/>
</dbReference>